<keyword evidence="3" id="KW-1185">Reference proteome</keyword>
<dbReference type="Proteomes" id="UP001172102">
    <property type="component" value="Unassembled WGS sequence"/>
</dbReference>
<evidence type="ECO:0000313" key="2">
    <source>
        <dbReference type="EMBL" id="KAK0724824.1"/>
    </source>
</evidence>
<dbReference type="AlphaFoldDB" id="A0AA40AZI2"/>
<protein>
    <submittedName>
        <fullName evidence="2">Uncharacterized protein</fullName>
    </submittedName>
</protein>
<feature type="region of interest" description="Disordered" evidence="1">
    <location>
        <begin position="210"/>
        <end position="230"/>
    </location>
</feature>
<accession>A0AA40AZI2</accession>
<feature type="region of interest" description="Disordered" evidence="1">
    <location>
        <begin position="323"/>
        <end position="355"/>
    </location>
</feature>
<gene>
    <name evidence="2" type="ORF">B0H67DRAFT_482881</name>
</gene>
<dbReference type="EMBL" id="JAUKUA010000002">
    <property type="protein sequence ID" value="KAK0724824.1"/>
    <property type="molecule type" value="Genomic_DNA"/>
</dbReference>
<organism evidence="2 3">
    <name type="scientific">Lasiosphaeris hirsuta</name>
    <dbReference type="NCBI Taxonomy" id="260670"/>
    <lineage>
        <taxon>Eukaryota</taxon>
        <taxon>Fungi</taxon>
        <taxon>Dikarya</taxon>
        <taxon>Ascomycota</taxon>
        <taxon>Pezizomycotina</taxon>
        <taxon>Sordariomycetes</taxon>
        <taxon>Sordariomycetidae</taxon>
        <taxon>Sordariales</taxon>
        <taxon>Lasiosphaeriaceae</taxon>
        <taxon>Lasiosphaeris</taxon>
    </lineage>
</organism>
<feature type="region of interest" description="Disordered" evidence="1">
    <location>
        <begin position="104"/>
        <end position="163"/>
    </location>
</feature>
<name>A0AA40AZI2_9PEZI</name>
<proteinExistence type="predicted"/>
<evidence type="ECO:0000256" key="1">
    <source>
        <dbReference type="SAM" id="MobiDB-lite"/>
    </source>
</evidence>
<feature type="compositionally biased region" description="Basic and acidic residues" evidence="1">
    <location>
        <begin position="36"/>
        <end position="46"/>
    </location>
</feature>
<feature type="compositionally biased region" description="Basic and acidic residues" evidence="1">
    <location>
        <begin position="123"/>
        <end position="137"/>
    </location>
</feature>
<feature type="region of interest" description="Disordered" evidence="1">
    <location>
        <begin position="36"/>
        <end position="56"/>
    </location>
</feature>
<evidence type="ECO:0000313" key="3">
    <source>
        <dbReference type="Proteomes" id="UP001172102"/>
    </source>
</evidence>
<comment type="caution">
    <text evidence="2">The sequence shown here is derived from an EMBL/GenBank/DDBJ whole genome shotgun (WGS) entry which is preliminary data.</text>
</comment>
<reference evidence="2" key="1">
    <citation type="submission" date="2023-06" db="EMBL/GenBank/DDBJ databases">
        <title>Genome-scale phylogeny and comparative genomics of the fungal order Sordariales.</title>
        <authorList>
            <consortium name="Lawrence Berkeley National Laboratory"/>
            <person name="Hensen N."/>
            <person name="Bonometti L."/>
            <person name="Westerberg I."/>
            <person name="Brannstrom I.O."/>
            <person name="Guillou S."/>
            <person name="Cros-Aarteil S."/>
            <person name="Calhoun S."/>
            <person name="Haridas S."/>
            <person name="Kuo A."/>
            <person name="Mondo S."/>
            <person name="Pangilinan J."/>
            <person name="Riley R."/>
            <person name="Labutti K."/>
            <person name="Andreopoulos B."/>
            <person name="Lipzen A."/>
            <person name="Chen C."/>
            <person name="Yanf M."/>
            <person name="Daum C."/>
            <person name="Ng V."/>
            <person name="Clum A."/>
            <person name="Steindorff A."/>
            <person name="Ohm R."/>
            <person name="Martin F."/>
            <person name="Silar P."/>
            <person name="Natvig D."/>
            <person name="Lalanne C."/>
            <person name="Gautier V."/>
            <person name="Ament-Velasquez S.L."/>
            <person name="Kruys A."/>
            <person name="Hutchinson M.I."/>
            <person name="Powell A.J."/>
            <person name="Barry K."/>
            <person name="Miller A.N."/>
            <person name="Grigoriev I.V."/>
            <person name="Debuchy R."/>
            <person name="Gladieux P."/>
            <person name="Thoren M.H."/>
            <person name="Johannesson H."/>
        </authorList>
    </citation>
    <scope>NUCLEOTIDE SEQUENCE</scope>
    <source>
        <strain evidence="2">SMH4607-1</strain>
    </source>
</reference>
<sequence length="355" mass="40157">MDTRLPQERRGPQIYVHVEFGVSWTKKAPKNHEVTYKSRGLRERTPHFPRQVPAPNTNYLSAIRDFEERQSQYRQPRHLHLHPSAHSHDYHNQHSHHQLQEYYQTENRQHRRHHQPLIQEQPRMSRAESRSSHERGRSAPPPIGDNPWDVSIFGDHAAGPESSALQTHLPADQWKALPAEPSKFRLGEGGMPWSAWSNPLEYDPNAYDRDDEDETMSTRSGPAVESLSPYATNPGMVSVFSPGPMTTQPADSGRARELGALSAAMMTVDNGFEHQWWNNGPREAVAAGDLRNQNAQNLFSAASLGWSAVDTLRDEEQSLVGASLVSPLSESELSPPPAFQSLHRSLSTRSEELWR</sequence>